<keyword evidence="3" id="KW-0645">Protease</keyword>
<dbReference type="SUPFAM" id="SSF53187">
    <property type="entry name" value="Zn-dependent exopeptidases"/>
    <property type="match status" value="1"/>
</dbReference>
<dbReference type="Proteomes" id="UP000182373">
    <property type="component" value="Chromosome"/>
</dbReference>
<evidence type="ECO:0000256" key="4">
    <source>
        <dbReference type="ARBA" id="ARBA00022801"/>
    </source>
</evidence>
<dbReference type="EMBL" id="CP018191">
    <property type="protein sequence ID" value="APH53545.1"/>
    <property type="molecule type" value="Genomic_DNA"/>
</dbReference>
<dbReference type="GO" id="GO:0005737">
    <property type="term" value="C:cytoplasm"/>
    <property type="evidence" value="ECO:0007669"/>
    <property type="project" value="InterPro"/>
</dbReference>
<accession>A0AAC9K6G4</accession>
<dbReference type="PANTHER" id="PTHR11963">
    <property type="entry name" value="LEUCINE AMINOPEPTIDASE-RELATED"/>
    <property type="match status" value="1"/>
</dbReference>
<dbReference type="Gene3D" id="3.40.220.10">
    <property type="entry name" value="Leucine Aminopeptidase, subunit E, domain 1"/>
    <property type="match status" value="1"/>
</dbReference>
<dbReference type="RefSeq" id="WP_172822877.1">
    <property type="nucleotide sequence ID" value="NZ_CP018191.1"/>
</dbReference>
<reference evidence="8" key="1">
    <citation type="submission" date="2016-11" db="EMBL/GenBank/DDBJ databases">
        <title>Comparative genomic and phenotypic analysis of Granulibacter bethesdensis clinical isolates from patients with chronic granulomatous disease.</title>
        <authorList>
            <person name="Zarember K.A."/>
            <person name="Porcella S.F."/>
            <person name="Chu J."/>
            <person name="Ding L."/>
            <person name="Dahlstrom E."/>
            <person name="Barbian K."/>
            <person name="Martens C."/>
            <person name="Sykora L."/>
            <person name="Kramer S."/>
            <person name="Pettinato A.M."/>
            <person name="Hong H."/>
            <person name="Wald G."/>
            <person name="Berg L.J."/>
            <person name="Rogge L.S."/>
            <person name="Greenberg D.E."/>
            <person name="Falcone E.L."/>
            <person name="Neves J.F."/>
            <person name="Simoes M.J."/>
            <person name="Casal M."/>
            <person name="Rodriguez-Lopez F.C."/>
            <person name="Zelazny A."/>
            <person name="Gallin J.I."/>
            <person name="Holland S.M."/>
        </authorList>
    </citation>
    <scope>NUCLEOTIDE SEQUENCE [LARGE SCALE GENOMIC DNA]</scope>
    <source>
        <strain evidence="8">NIH9.1</strain>
    </source>
</reference>
<keyword evidence="2 7" id="KW-0031">Aminopeptidase</keyword>
<dbReference type="AlphaFoldDB" id="A0AAC9K6G4"/>
<protein>
    <submittedName>
        <fullName evidence="7">Cytosol aminopeptidase</fullName>
        <ecNumber evidence="7">3.4.11.1</ecNumber>
    </submittedName>
</protein>
<dbReference type="InterPro" id="IPR011356">
    <property type="entry name" value="Leucine_aapep/pepB"/>
</dbReference>
<feature type="domain" description="Cytosol aminopeptidase" evidence="6">
    <location>
        <begin position="330"/>
        <end position="337"/>
    </location>
</feature>
<dbReference type="InterPro" id="IPR043472">
    <property type="entry name" value="Macro_dom-like"/>
</dbReference>
<dbReference type="PROSITE" id="PS00631">
    <property type="entry name" value="CYTOSOL_AP"/>
    <property type="match status" value="1"/>
</dbReference>
<dbReference type="InterPro" id="IPR048816">
    <property type="entry name" value="Peptidase_M17_N_1"/>
</dbReference>
<dbReference type="GO" id="GO:0030145">
    <property type="term" value="F:manganese ion binding"/>
    <property type="evidence" value="ECO:0007669"/>
    <property type="project" value="InterPro"/>
</dbReference>
<name>A0AAC9K6G4_9PROT</name>
<evidence type="ECO:0000313" key="7">
    <source>
        <dbReference type="EMBL" id="APH53545.1"/>
    </source>
</evidence>
<sequence>MSGAPEGRSRVVASPDEIVWGRPLECFVEGESHSLPIFPLRPEGLEAFLAGEGAHAAGFLRGAGLTAKAGQLLLYPAADGTGPGGAVLGLGASRDPWVFGDLSSRLPAGTVWHLEAGDYAPDQAALGFALGAYRFDLFKGRQDAPVPARLVVPAESAWALEEARAVWLARDLINTPPNRLGPQELAEAVRRIGHEAGAAVEIVTGPALEAAYPAIAAVGAGSDRPPAVAILRWQGSRADEISPLIALCGKGVVFDTGGYDLKPSAAMLRMKKDMGGAAVMLAAARLIMQRDLPVRLVLRVGCVENSVSGRAMRPSDVLPTRSGLTVEVGNTDAEGRLVLCDLLAEAAEESPSLLVDAATLTGAARVAAGPDLPVLFSNDPLWADRLERAGGNVSDPVCRLPLWDGYDSWLSSDVADLNSVSSRPFAGAIIAALFLRRFVPPETAWVHYDLYAWNDENRPGRPRGGEGQILRGFVGSLSHYYK</sequence>
<gene>
    <name evidence="7" type="ORF">GbCGDNIH9_0317</name>
</gene>
<dbReference type="SUPFAM" id="SSF52949">
    <property type="entry name" value="Macro domain-like"/>
    <property type="match status" value="1"/>
</dbReference>
<keyword evidence="5" id="KW-0464">Manganese</keyword>
<evidence type="ECO:0000256" key="5">
    <source>
        <dbReference type="ARBA" id="ARBA00023211"/>
    </source>
</evidence>
<dbReference type="GO" id="GO:0006508">
    <property type="term" value="P:proteolysis"/>
    <property type="evidence" value="ECO:0007669"/>
    <property type="project" value="UniProtKB-KW"/>
</dbReference>
<dbReference type="PRINTS" id="PR00481">
    <property type="entry name" value="LAMNOPPTDASE"/>
</dbReference>
<evidence type="ECO:0000256" key="3">
    <source>
        <dbReference type="ARBA" id="ARBA00022670"/>
    </source>
</evidence>
<proteinExistence type="inferred from homology"/>
<dbReference type="EC" id="3.4.11.1" evidence="7"/>
<evidence type="ECO:0000256" key="1">
    <source>
        <dbReference type="ARBA" id="ARBA00009528"/>
    </source>
</evidence>
<evidence type="ECO:0000259" key="6">
    <source>
        <dbReference type="PROSITE" id="PS00631"/>
    </source>
</evidence>
<organism evidence="7 8">
    <name type="scientific">Granulibacter bethesdensis</name>
    <dbReference type="NCBI Taxonomy" id="364410"/>
    <lineage>
        <taxon>Bacteria</taxon>
        <taxon>Pseudomonadati</taxon>
        <taxon>Pseudomonadota</taxon>
        <taxon>Alphaproteobacteria</taxon>
        <taxon>Acetobacterales</taxon>
        <taxon>Acetobacteraceae</taxon>
        <taxon>Granulibacter</taxon>
    </lineage>
</organism>
<evidence type="ECO:0000313" key="8">
    <source>
        <dbReference type="Proteomes" id="UP000182373"/>
    </source>
</evidence>
<dbReference type="PANTHER" id="PTHR11963:SF20">
    <property type="entry name" value="PEPTIDASE B"/>
    <property type="match status" value="1"/>
</dbReference>
<comment type="similarity">
    <text evidence="1">Belongs to the peptidase M17 family.</text>
</comment>
<keyword evidence="4 7" id="KW-0378">Hydrolase</keyword>
<dbReference type="Gene3D" id="3.40.630.10">
    <property type="entry name" value="Zn peptidases"/>
    <property type="match status" value="1"/>
</dbReference>
<dbReference type="InterPro" id="IPR000819">
    <property type="entry name" value="Peptidase_M17_C"/>
</dbReference>
<dbReference type="GO" id="GO:0070006">
    <property type="term" value="F:metalloaminopeptidase activity"/>
    <property type="evidence" value="ECO:0007669"/>
    <property type="project" value="InterPro"/>
</dbReference>
<dbReference type="CDD" id="cd00433">
    <property type="entry name" value="Peptidase_M17"/>
    <property type="match status" value="1"/>
</dbReference>
<dbReference type="Pfam" id="PF00883">
    <property type="entry name" value="Peptidase_M17"/>
    <property type="match status" value="1"/>
</dbReference>
<dbReference type="Pfam" id="PF21337">
    <property type="entry name" value="Peptidase_M17_N_1"/>
    <property type="match status" value="1"/>
</dbReference>
<evidence type="ECO:0000256" key="2">
    <source>
        <dbReference type="ARBA" id="ARBA00022438"/>
    </source>
</evidence>